<feature type="compositionally biased region" description="Basic residues" evidence="1">
    <location>
        <begin position="266"/>
        <end position="276"/>
    </location>
</feature>
<keyword evidence="3" id="KW-1185">Reference proteome</keyword>
<evidence type="ECO:0000256" key="1">
    <source>
        <dbReference type="SAM" id="MobiDB-lite"/>
    </source>
</evidence>
<gene>
    <name evidence="2" type="ORF">NR989_06575</name>
</gene>
<accession>A0ABY8C6T2</accession>
<reference evidence="2 3" key="1">
    <citation type="submission" date="2022-06" db="EMBL/GenBank/DDBJ databases">
        <title>Thiomicrohabdus sp. nov, an obligately chemolithoautotrophic, sulfur-oxidizing bacterium isolated from beach of Guanyin Mountain. Amoy.</title>
        <authorList>
            <person name="Zhu H."/>
        </authorList>
    </citation>
    <scope>NUCLEOTIDE SEQUENCE [LARGE SCALE GENOMIC DNA]</scope>
    <source>
        <strain evidence="2 3">XGS-01</strain>
    </source>
</reference>
<proteinExistence type="predicted"/>
<protein>
    <submittedName>
        <fullName evidence="2">Cache domain-containing protein</fullName>
    </submittedName>
</protein>
<organism evidence="2 3">
    <name type="scientific">Thiomicrorhabdus lithotrophica</name>
    <dbReference type="NCBI Taxonomy" id="2949997"/>
    <lineage>
        <taxon>Bacteria</taxon>
        <taxon>Pseudomonadati</taxon>
        <taxon>Pseudomonadota</taxon>
        <taxon>Gammaproteobacteria</taxon>
        <taxon>Thiotrichales</taxon>
        <taxon>Piscirickettsiaceae</taxon>
        <taxon>Thiomicrorhabdus</taxon>
    </lineage>
</organism>
<dbReference type="EMBL" id="CP102381">
    <property type="protein sequence ID" value="WEJ61676.1"/>
    <property type="molecule type" value="Genomic_DNA"/>
</dbReference>
<feature type="region of interest" description="Disordered" evidence="1">
    <location>
        <begin position="265"/>
        <end position="293"/>
    </location>
</feature>
<dbReference type="Proteomes" id="UP001222275">
    <property type="component" value="Chromosome"/>
</dbReference>
<evidence type="ECO:0000313" key="3">
    <source>
        <dbReference type="Proteomes" id="UP001222275"/>
    </source>
</evidence>
<name>A0ABY8C6T2_9GAMM</name>
<evidence type="ECO:0000313" key="2">
    <source>
        <dbReference type="EMBL" id="WEJ61676.1"/>
    </source>
</evidence>
<dbReference type="RefSeq" id="WP_275593935.1">
    <property type="nucleotide sequence ID" value="NZ_CP102381.1"/>
</dbReference>
<sequence length="671" mass="76128">MNTKKQLNDYKDYINYLPEVKAYISELEHQDLWWSTVGMVGKINNENIDSQLLVSIVDTQKEFQNLRDVMIEELIGRYLNQANSEIMLKAQTTIDILIRNLFERTADVGFLATDDDLIEFMANDDSSSTDEAFIDQRIKEYVAKYTVYDDILLIKPDGEVKAKLDKSNPVKQGFDPLIQAALTTNEDYIEVYRHSDLFPKKASSLIYAKKIQQITESGGTKNVGVLCLSFSFVDEMADIFNSLSSNNNYALMLLDDSDKIIASSNQKKHPIGKQTRKLADSSKPEKNGNHLSYSAKTTGYQGFYGLPWKGHAEVEITNAFDKGNDKKDLGVIIPKDSDLYLKDLEEVNLRVSTLLLTVILNGKIMSLKRDVKSFLPILDRFQIISLEIQEIFARFINHIHQVLIDTVQSKVAFSAALAIEVMDRNLYERANDCRWWALNSCFRKVLSEKNRAGTIGDKQTQRLTDILSYINSLYTVYTNIILYDSSGKILAVSNPSENELLGSIIPRPTDTSRCLALNDTQSYSVSDFHQTELYGNEYTYLYHAAVKDWENMDINVGGIALVFDSKPEFLAMLEETEPKYLNKAISKTTFSAFIDRKGFVISSSNPNIKTNDQLPIPNNILMAPNAENDTIAWEWNQNTYLLGYKVSKGYREYKNGDGYENDVIAIVCTGI</sequence>
<feature type="compositionally biased region" description="Basic and acidic residues" evidence="1">
    <location>
        <begin position="277"/>
        <end position="288"/>
    </location>
</feature>